<dbReference type="Gene3D" id="3.40.50.12780">
    <property type="entry name" value="N-terminal domain of ligase-like"/>
    <property type="match status" value="1"/>
</dbReference>
<protein>
    <submittedName>
        <fullName evidence="5">AMP-binding protein</fullName>
    </submittedName>
</protein>
<proteinExistence type="inferred from homology"/>
<comment type="similarity">
    <text evidence="1">Belongs to the ATP-dependent AMP-binding enzyme family.</text>
</comment>
<gene>
    <name evidence="5" type="ORF">JT362_21350</name>
</gene>
<dbReference type="PANTHER" id="PTHR43201:SF5">
    <property type="entry name" value="MEDIUM-CHAIN ACYL-COA LIGASE ACSF2, MITOCHONDRIAL"/>
    <property type="match status" value="1"/>
</dbReference>
<evidence type="ECO:0000256" key="2">
    <source>
        <dbReference type="ARBA" id="ARBA00022598"/>
    </source>
</evidence>
<dbReference type="InterPro" id="IPR000873">
    <property type="entry name" value="AMP-dep_synth/lig_dom"/>
</dbReference>
<dbReference type="InterPro" id="IPR025110">
    <property type="entry name" value="AMP-bd_C"/>
</dbReference>
<reference evidence="5 6" key="1">
    <citation type="submission" date="2021-02" db="EMBL/GenBank/DDBJ databases">
        <title>Actinophytocola xerophila sp. nov., isolated from soil of cotton cropping field.</title>
        <authorList>
            <person name="Huang R."/>
            <person name="Chen X."/>
            <person name="Ge X."/>
            <person name="Liu W."/>
        </authorList>
    </citation>
    <scope>NUCLEOTIDE SEQUENCE [LARGE SCALE GENOMIC DNA]</scope>
    <source>
        <strain evidence="5 6">S1-96</strain>
    </source>
</reference>
<evidence type="ECO:0000313" key="5">
    <source>
        <dbReference type="EMBL" id="MCT2585669.1"/>
    </source>
</evidence>
<dbReference type="Proteomes" id="UP001156441">
    <property type="component" value="Unassembled WGS sequence"/>
</dbReference>
<feature type="domain" description="AMP-dependent synthetase/ligase" evidence="3">
    <location>
        <begin position="86"/>
        <end position="447"/>
    </location>
</feature>
<dbReference type="Pfam" id="PF00501">
    <property type="entry name" value="AMP-binding"/>
    <property type="match status" value="1"/>
</dbReference>
<dbReference type="InterPro" id="IPR042099">
    <property type="entry name" value="ANL_N_sf"/>
</dbReference>
<accession>A0ABT2JEH1</accession>
<name>A0ABT2JEH1_9PSEU</name>
<keyword evidence="2" id="KW-0436">Ligase</keyword>
<evidence type="ECO:0000256" key="1">
    <source>
        <dbReference type="ARBA" id="ARBA00006432"/>
    </source>
</evidence>
<sequence>MSASTASRGTGRTDGIDLLPRYRSLEEHTSCYFVVGNGSARRPPGVSTLTTVSRATLREVTGSGRVDAEVPPVVDASRANVADLVTEAAARVPRHAALVDQPTGRSLTWRHVDTAVTAFAGTLLETGLVPGDRVAIVLPNGPEFAVALFGVLRAGGVAVPVGTHLPPAELTRVLTDSGASVLVGAGADTGAYDTGTILAPPDLDAVPEVEPTADAPRGGEDVAVLCYTSGTAGSPRGVMLSHRALLSNVEQCAALRPAPVTATDRVLLVVPLFHAYGLGPGLLQVAAAGATAVLMETFGVEPALDACAGYRVTALVGVPAMYQAFAEVPADRLAEALSTVRLLTSGAAPLPPPVLTAIQRATGLHVFEGYGLAETGPVLTSTLVGGLAKPGSVGRPLPGVELVLVDSDGRPVGAAPEEDEPGWFDDDAASETGRVAARGPNLFSGYWPDGAHGPDADGWFTTGDVGYLDADGDLHLVDRANDLIIVNGFNVYPNEVERVLGELPEVAESAAVGVPDERTGELVKAVIVLAPGASLTEDAVREHCAERLARFKVPSAVEFVDALPYGVTGKVRRASLRG</sequence>
<dbReference type="Pfam" id="PF13193">
    <property type="entry name" value="AMP-binding_C"/>
    <property type="match status" value="1"/>
</dbReference>
<comment type="caution">
    <text evidence="5">The sequence shown here is derived from an EMBL/GenBank/DDBJ whole genome shotgun (WGS) entry which is preliminary data.</text>
</comment>
<keyword evidence="6" id="KW-1185">Reference proteome</keyword>
<feature type="domain" description="AMP-binding enzyme C-terminal" evidence="4">
    <location>
        <begin position="495"/>
        <end position="570"/>
    </location>
</feature>
<evidence type="ECO:0000313" key="6">
    <source>
        <dbReference type="Proteomes" id="UP001156441"/>
    </source>
</evidence>
<dbReference type="SUPFAM" id="SSF56801">
    <property type="entry name" value="Acetyl-CoA synthetase-like"/>
    <property type="match status" value="1"/>
</dbReference>
<dbReference type="Gene3D" id="3.30.300.30">
    <property type="match status" value="1"/>
</dbReference>
<evidence type="ECO:0000259" key="3">
    <source>
        <dbReference type="Pfam" id="PF00501"/>
    </source>
</evidence>
<dbReference type="PANTHER" id="PTHR43201">
    <property type="entry name" value="ACYL-COA SYNTHETASE"/>
    <property type="match status" value="1"/>
</dbReference>
<organism evidence="5 6">
    <name type="scientific">Actinophytocola gossypii</name>
    <dbReference type="NCBI Taxonomy" id="2812003"/>
    <lineage>
        <taxon>Bacteria</taxon>
        <taxon>Bacillati</taxon>
        <taxon>Actinomycetota</taxon>
        <taxon>Actinomycetes</taxon>
        <taxon>Pseudonocardiales</taxon>
        <taxon>Pseudonocardiaceae</taxon>
    </lineage>
</organism>
<evidence type="ECO:0000259" key="4">
    <source>
        <dbReference type="Pfam" id="PF13193"/>
    </source>
</evidence>
<dbReference type="InterPro" id="IPR045851">
    <property type="entry name" value="AMP-bd_C_sf"/>
</dbReference>
<dbReference type="EMBL" id="JAFFZE010000016">
    <property type="protein sequence ID" value="MCT2585669.1"/>
    <property type="molecule type" value="Genomic_DNA"/>
</dbReference>